<feature type="region of interest" description="Disordered" evidence="1">
    <location>
        <begin position="289"/>
        <end position="309"/>
    </location>
</feature>
<feature type="compositionally biased region" description="Low complexity" evidence="1">
    <location>
        <begin position="144"/>
        <end position="156"/>
    </location>
</feature>
<feature type="compositionally biased region" description="Polar residues" evidence="1">
    <location>
        <begin position="53"/>
        <end position="62"/>
    </location>
</feature>
<dbReference type="EMBL" id="JAUJYO010000002">
    <property type="protein sequence ID" value="KAK1323809.1"/>
    <property type="molecule type" value="Genomic_DNA"/>
</dbReference>
<reference evidence="3" key="1">
    <citation type="journal article" date="2023" name="Nat. Commun.">
        <title>Diploid and tetraploid genomes of Acorus and the evolution of monocots.</title>
        <authorList>
            <person name="Ma L."/>
            <person name="Liu K.W."/>
            <person name="Li Z."/>
            <person name="Hsiao Y.Y."/>
            <person name="Qi Y."/>
            <person name="Fu T."/>
            <person name="Tang G.D."/>
            <person name="Zhang D."/>
            <person name="Sun W.H."/>
            <person name="Liu D.K."/>
            <person name="Li Y."/>
            <person name="Chen G.Z."/>
            <person name="Liu X.D."/>
            <person name="Liao X.Y."/>
            <person name="Jiang Y.T."/>
            <person name="Yu X."/>
            <person name="Hao Y."/>
            <person name="Huang J."/>
            <person name="Zhao X.W."/>
            <person name="Ke S."/>
            <person name="Chen Y.Y."/>
            <person name="Wu W.L."/>
            <person name="Hsu J.L."/>
            <person name="Lin Y.F."/>
            <person name="Huang M.D."/>
            <person name="Li C.Y."/>
            <person name="Huang L."/>
            <person name="Wang Z.W."/>
            <person name="Zhao X."/>
            <person name="Zhong W.Y."/>
            <person name="Peng D.H."/>
            <person name="Ahmad S."/>
            <person name="Lan S."/>
            <person name="Zhang J.S."/>
            <person name="Tsai W.C."/>
            <person name="Van de Peer Y."/>
            <person name="Liu Z.J."/>
        </authorList>
    </citation>
    <scope>NUCLEOTIDE SEQUENCE</scope>
    <source>
        <strain evidence="3">CP</strain>
    </source>
</reference>
<feature type="compositionally biased region" description="Polar residues" evidence="1">
    <location>
        <begin position="99"/>
        <end position="112"/>
    </location>
</feature>
<dbReference type="Pfam" id="PF07839">
    <property type="entry name" value="CaM_binding"/>
    <property type="match status" value="1"/>
</dbReference>
<dbReference type="GO" id="GO:0005516">
    <property type="term" value="F:calmodulin binding"/>
    <property type="evidence" value="ECO:0007669"/>
    <property type="project" value="InterPro"/>
</dbReference>
<accession>A0AAV9FDL8</accession>
<sequence>MATKTEEATKQRRKPATSKPVGDSSVPSEKPKKPGYLKPTISSCREVCKHNKNPVTSGSTAMKQRLLHSKKSTDKSPPPPQTQKTPISHVMREKEVGRTSPTAKSITASSRALKTLRSGRAQTMKGKPKIAQTSVTEEEEVKEPTVSVVETTEVKTNPAQTESETEVSEAGVAEQATPTPEELKISSPTAKEAEEVEEAKPPTDIEEIQSEETKVGEAEEATVVEEANAEEPIVKEETAAVVQKREGKKEARQAYNEVIEETASRLVGKRKSKVKALVGAFETVISLQEVEGGQGQAKEEEEEGGCGGA</sequence>
<dbReference type="SMART" id="SM01054">
    <property type="entry name" value="CaM_binding"/>
    <property type="match status" value="1"/>
</dbReference>
<dbReference type="InterPro" id="IPR012417">
    <property type="entry name" value="CaM-bd_dom_pln"/>
</dbReference>
<dbReference type="PANTHER" id="PTHR33349">
    <property type="entry name" value="EMB|CAB62594.1"/>
    <property type="match status" value="1"/>
</dbReference>
<gene>
    <name evidence="3" type="ORF">QJS10_CPA02g01513</name>
</gene>
<evidence type="ECO:0000256" key="1">
    <source>
        <dbReference type="SAM" id="MobiDB-lite"/>
    </source>
</evidence>
<reference evidence="3" key="2">
    <citation type="submission" date="2023-06" db="EMBL/GenBank/DDBJ databases">
        <authorList>
            <person name="Ma L."/>
            <person name="Liu K.-W."/>
            <person name="Li Z."/>
            <person name="Hsiao Y.-Y."/>
            <person name="Qi Y."/>
            <person name="Fu T."/>
            <person name="Tang G."/>
            <person name="Zhang D."/>
            <person name="Sun W.-H."/>
            <person name="Liu D.-K."/>
            <person name="Li Y."/>
            <person name="Chen G.-Z."/>
            <person name="Liu X.-D."/>
            <person name="Liao X.-Y."/>
            <person name="Jiang Y.-T."/>
            <person name="Yu X."/>
            <person name="Hao Y."/>
            <person name="Huang J."/>
            <person name="Zhao X.-W."/>
            <person name="Ke S."/>
            <person name="Chen Y.-Y."/>
            <person name="Wu W.-L."/>
            <person name="Hsu J.-L."/>
            <person name="Lin Y.-F."/>
            <person name="Huang M.-D."/>
            <person name="Li C.-Y."/>
            <person name="Huang L."/>
            <person name="Wang Z.-W."/>
            <person name="Zhao X."/>
            <person name="Zhong W.-Y."/>
            <person name="Peng D.-H."/>
            <person name="Ahmad S."/>
            <person name="Lan S."/>
            <person name="Zhang J.-S."/>
            <person name="Tsai W.-C."/>
            <person name="Van De Peer Y."/>
            <person name="Liu Z.-J."/>
        </authorList>
    </citation>
    <scope>NUCLEOTIDE SEQUENCE</scope>
    <source>
        <strain evidence="3">CP</strain>
        <tissue evidence="3">Leaves</tissue>
    </source>
</reference>
<evidence type="ECO:0000313" key="4">
    <source>
        <dbReference type="Proteomes" id="UP001180020"/>
    </source>
</evidence>
<feature type="region of interest" description="Disordered" evidence="1">
    <location>
        <begin position="1"/>
        <end position="219"/>
    </location>
</feature>
<keyword evidence="4" id="KW-1185">Reference proteome</keyword>
<evidence type="ECO:0000313" key="3">
    <source>
        <dbReference type="EMBL" id="KAK1323809.1"/>
    </source>
</evidence>
<protein>
    <recommendedName>
        <fullName evidence="2">Calmodulin-binding domain-containing protein</fullName>
    </recommendedName>
</protein>
<dbReference type="PANTHER" id="PTHR33349:SF20">
    <property type="entry name" value="CHROMO DOMAIN CEC-LIKE PROTEIN"/>
    <property type="match status" value="1"/>
</dbReference>
<name>A0AAV9FDL8_ACOCL</name>
<dbReference type="Proteomes" id="UP001180020">
    <property type="component" value="Unassembled WGS sequence"/>
</dbReference>
<dbReference type="AlphaFoldDB" id="A0AAV9FDL8"/>
<comment type="caution">
    <text evidence="3">The sequence shown here is derived from an EMBL/GenBank/DDBJ whole genome shotgun (WGS) entry which is preliminary data.</text>
</comment>
<feature type="compositionally biased region" description="Acidic residues" evidence="1">
    <location>
        <begin position="299"/>
        <end position="309"/>
    </location>
</feature>
<evidence type="ECO:0000259" key="2">
    <source>
        <dbReference type="SMART" id="SM01054"/>
    </source>
</evidence>
<organism evidence="3 4">
    <name type="scientific">Acorus calamus</name>
    <name type="common">Sweet flag</name>
    <dbReference type="NCBI Taxonomy" id="4465"/>
    <lineage>
        <taxon>Eukaryota</taxon>
        <taxon>Viridiplantae</taxon>
        <taxon>Streptophyta</taxon>
        <taxon>Embryophyta</taxon>
        <taxon>Tracheophyta</taxon>
        <taxon>Spermatophyta</taxon>
        <taxon>Magnoliopsida</taxon>
        <taxon>Liliopsida</taxon>
        <taxon>Acoraceae</taxon>
        <taxon>Acorus</taxon>
    </lineage>
</organism>
<feature type="domain" description="Calmodulin-binding" evidence="2">
    <location>
        <begin position="181"/>
        <end position="286"/>
    </location>
</feature>
<feature type="compositionally biased region" description="Basic and acidic residues" evidence="1">
    <location>
        <begin position="1"/>
        <end position="10"/>
    </location>
</feature>
<proteinExistence type="predicted"/>